<gene>
    <name evidence="3" type="ORF">DVH24_010929</name>
</gene>
<dbReference type="PANTHER" id="PTHR11911:SF111">
    <property type="entry name" value="INOSINE-5'-MONOPHOSPHATE DEHYDROGENASE"/>
    <property type="match status" value="1"/>
</dbReference>
<dbReference type="EMBL" id="RDQH01000331">
    <property type="protein sequence ID" value="RXH98604.1"/>
    <property type="molecule type" value="Genomic_DNA"/>
</dbReference>
<comment type="caution">
    <text evidence="3">The sequence shown here is derived from an EMBL/GenBank/DDBJ whole genome shotgun (WGS) entry which is preliminary data.</text>
</comment>
<evidence type="ECO:0000259" key="2">
    <source>
        <dbReference type="Pfam" id="PF00478"/>
    </source>
</evidence>
<organism evidence="3 4">
    <name type="scientific">Malus domestica</name>
    <name type="common">Apple</name>
    <name type="synonym">Pyrus malus</name>
    <dbReference type="NCBI Taxonomy" id="3750"/>
    <lineage>
        <taxon>Eukaryota</taxon>
        <taxon>Viridiplantae</taxon>
        <taxon>Streptophyta</taxon>
        <taxon>Embryophyta</taxon>
        <taxon>Tracheophyta</taxon>
        <taxon>Spermatophyta</taxon>
        <taxon>Magnoliopsida</taxon>
        <taxon>eudicotyledons</taxon>
        <taxon>Gunneridae</taxon>
        <taxon>Pentapetalae</taxon>
        <taxon>rosids</taxon>
        <taxon>fabids</taxon>
        <taxon>Rosales</taxon>
        <taxon>Rosaceae</taxon>
        <taxon>Amygdaloideae</taxon>
        <taxon>Maleae</taxon>
        <taxon>Malus</taxon>
    </lineage>
</organism>
<dbReference type="SUPFAM" id="SSF51412">
    <property type="entry name" value="Inosine monophosphate dehydrogenase (IMPDH)"/>
    <property type="match status" value="1"/>
</dbReference>
<protein>
    <recommendedName>
        <fullName evidence="2">IMP dehydrogenase/GMP reductase domain-containing protein</fullName>
    </recommendedName>
</protein>
<sequence length="126" mass="13331">MVRQNNSEQNKLLWNKILEVYEVASITSQTGVSVIADGGISSSGHIVKALVLGASTECHSYVCMDSLLDDQNLISLKPAYGQDSGVLDSFGLAQVGRVNGKMVRIKLGLGKGSSPLTENAPKALIN</sequence>
<comment type="similarity">
    <text evidence="1">Belongs to the IMPDH/GMPR family.</text>
</comment>
<dbReference type="InterPro" id="IPR005990">
    <property type="entry name" value="IMP_DH"/>
</dbReference>
<proteinExistence type="inferred from homology"/>
<accession>A0A498JXV0</accession>
<dbReference type="InterPro" id="IPR013785">
    <property type="entry name" value="Aldolase_TIM"/>
</dbReference>
<dbReference type="Proteomes" id="UP000290289">
    <property type="component" value="Chromosome 5"/>
</dbReference>
<name>A0A498JXV0_MALDO</name>
<evidence type="ECO:0000313" key="3">
    <source>
        <dbReference type="EMBL" id="RXH98604.1"/>
    </source>
</evidence>
<reference evidence="3 4" key="1">
    <citation type="submission" date="2018-10" db="EMBL/GenBank/DDBJ databases">
        <title>A high-quality apple genome assembly.</title>
        <authorList>
            <person name="Hu J."/>
        </authorList>
    </citation>
    <scope>NUCLEOTIDE SEQUENCE [LARGE SCALE GENOMIC DNA]</scope>
    <source>
        <strain evidence="4">cv. HFTH1</strain>
        <tissue evidence="3">Young leaf</tissue>
    </source>
</reference>
<evidence type="ECO:0000313" key="4">
    <source>
        <dbReference type="Proteomes" id="UP000290289"/>
    </source>
</evidence>
<dbReference type="Gene3D" id="3.20.20.70">
    <property type="entry name" value="Aldolase class I"/>
    <property type="match status" value="1"/>
</dbReference>
<dbReference type="GO" id="GO:0005737">
    <property type="term" value="C:cytoplasm"/>
    <property type="evidence" value="ECO:0007669"/>
    <property type="project" value="TreeGrafter"/>
</dbReference>
<feature type="domain" description="IMP dehydrogenase/GMP reductase" evidence="2">
    <location>
        <begin position="18"/>
        <end position="56"/>
    </location>
</feature>
<dbReference type="GO" id="GO:0006183">
    <property type="term" value="P:GTP biosynthetic process"/>
    <property type="evidence" value="ECO:0007669"/>
    <property type="project" value="TreeGrafter"/>
</dbReference>
<dbReference type="Pfam" id="PF00478">
    <property type="entry name" value="IMPDH"/>
    <property type="match status" value="1"/>
</dbReference>
<evidence type="ECO:0000256" key="1">
    <source>
        <dbReference type="ARBA" id="ARBA00005502"/>
    </source>
</evidence>
<dbReference type="InterPro" id="IPR001093">
    <property type="entry name" value="IMP_DH_GMPRt"/>
</dbReference>
<dbReference type="STRING" id="3750.A0A498JXV0"/>
<dbReference type="GO" id="GO:0003938">
    <property type="term" value="F:IMP dehydrogenase activity"/>
    <property type="evidence" value="ECO:0007669"/>
    <property type="project" value="InterPro"/>
</dbReference>
<dbReference type="PANTHER" id="PTHR11911">
    <property type="entry name" value="INOSINE-5-MONOPHOSPHATE DEHYDROGENASE RELATED"/>
    <property type="match status" value="1"/>
</dbReference>
<dbReference type="AlphaFoldDB" id="A0A498JXV0"/>
<keyword evidence="4" id="KW-1185">Reference proteome</keyword>